<evidence type="ECO:0000313" key="3">
    <source>
        <dbReference type="Proteomes" id="UP000002432"/>
    </source>
</evidence>
<dbReference type="OrthoDB" id="123425at2"/>
<accession>Q1IML4</accession>
<keyword evidence="3" id="KW-1185">Reference proteome</keyword>
<organism evidence="2 3">
    <name type="scientific">Koribacter versatilis (strain Ellin345)</name>
    <dbReference type="NCBI Taxonomy" id="204669"/>
    <lineage>
        <taxon>Bacteria</taxon>
        <taxon>Pseudomonadati</taxon>
        <taxon>Acidobacteriota</taxon>
        <taxon>Terriglobia</taxon>
        <taxon>Terriglobales</taxon>
        <taxon>Candidatus Korobacteraceae</taxon>
        <taxon>Candidatus Korobacter</taxon>
    </lineage>
</organism>
<dbReference type="EMBL" id="CP000360">
    <property type="protein sequence ID" value="ABF41886.1"/>
    <property type="molecule type" value="Genomic_DNA"/>
</dbReference>
<dbReference type="HOGENOM" id="CLU_147162_5_0_0"/>
<sequence length="105" mass="12131">MKKFRIILGRAVTHDILAQSDWYESHAGESLARRWEQSVLTTLERIQRAPRSGPMLGGFEDLLGELRRIPVNRFPSHLIFYQVIEDEVLILRVRHGARDLASLLP</sequence>
<dbReference type="InterPro" id="IPR007712">
    <property type="entry name" value="RelE/ParE_toxin"/>
</dbReference>
<dbReference type="RefSeq" id="WP_011523687.1">
    <property type="nucleotide sequence ID" value="NC_008009.1"/>
</dbReference>
<name>Q1IML4_KORVE</name>
<dbReference type="eggNOG" id="COG3668">
    <property type="taxonomic scope" value="Bacteria"/>
</dbReference>
<dbReference type="KEGG" id="aba:Acid345_2885"/>
<reference evidence="2 3" key="1">
    <citation type="journal article" date="2009" name="Appl. Environ. Microbiol.">
        <title>Three genomes from the phylum Acidobacteria provide insight into the lifestyles of these microorganisms in soils.</title>
        <authorList>
            <person name="Ward N.L."/>
            <person name="Challacombe J.F."/>
            <person name="Janssen P.H."/>
            <person name="Henrissat B."/>
            <person name="Coutinho P.M."/>
            <person name="Wu M."/>
            <person name="Xie G."/>
            <person name="Haft D.H."/>
            <person name="Sait M."/>
            <person name="Badger J."/>
            <person name="Barabote R.D."/>
            <person name="Bradley B."/>
            <person name="Brettin T.S."/>
            <person name="Brinkac L.M."/>
            <person name="Bruce D."/>
            <person name="Creasy T."/>
            <person name="Daugherty S.C."/>
            <person name="Davidsen T.M."/>
            <person name="DeBoy R.T."/>
            <person name="Detter J.C."/>
            <person name="Dodson R.J."/>
            <person name="Durkin A.S."/>
            <person name="Ganapathy A."/>
            <person name="Gwinn-Giglio M."/>
            <person name="Han C.S."/>
            <person name="Khouri H."/>
            <person name="Kiss H."/>
            <person name="Kothari S.P."/>
            <person name="Madupu R."/>
            <person name="Nelson K.E."/>
            <person name="Nelson W.C."/>
            <person name="Paulsen I."/>
            <person name="Penn K."/>
            <person name="Ren Q."/>
            <person name="Rosovitz M.J."/>
            <person name="Selengut J.D."/>
            <person name="Shrivastava S."/>
            <person name="Sullivan S.A."/>
            <person name="Tapia R."/>
            <person name="Thompson L.S."/>
            <person name="Watkins K.L."/>
            <person name="Yang Q."/>
            <person name="Yu C."/>
            <person name="Zafar N."/>
            <person name="Zhou L."/>
            <person name="Kuske C.R."/>
        </authorList>
    </citation>
    <scope>NUCLEOTIDE SEQUENCE [LARGE SCALE GENOMIC DNA]</scope>
    <source>
        <strain evidence="2 3">Ellin345</strain>
    </source>
</reference>
<dbReference type="Pfam" id="PF05016">
    <property type="entry name" value="ParE_toxin"/>
    <property type="match status" value="1"/>
</dbReference>
<dbReference type="AlphaFoldDB" id="Q1IML4"/>
<gene>
    <name evidence="2" type="ordered locus">Acid345_2885</name>
</gene>
<dbReference type="EnsemblBacteria" id="ABF41886">
    <property type="protein sequence ID" value="ABF41886"/>
    <property type="gene ID" value="Acid345_2885"/>
</dbReference>
<dbReference type="InterPro" id="IPR035093">
    <property type="entry name" value="RelE/ParE_toxin_dom_sf"/>
</dbReference>
<keyword evidence="1" id="KW-1277">Toxin-antitoxin system</keyword>
<evidence type="ECO:0000256" key="1">
    <source>
        <dbReference type="ARBA" id="ARBA00022649"/>
    </source>
</evidence>
<evidence type="ECO:0000313" key="2">
    <source>
        <dbReference type="EMBL" id="ABF41886.1"/>
    </source>
</evidence>
<proteinExistence type="predicted"/>
<dbReference type="Gene3D" id="3.30.2310.20">
    <property type="entry name" value="RelE-like"/>
    <property type="match status" value="1"/>
</dbReference>
<dbReference type="STRING" id="204669.Acid345_2885"/>
<dbReference type="Proteomes" id="UP000002432">
    <property type="component" value="Chromosome"/>
</dbReference>
<protein>
    <submittedName>
        <fullName evidence="2">Plasmid stabilization system</fullName>
    </submittedName>
</protein>